<name>A0A381QDE5_9ZZZZ</name>
<reference evidence="3" key="1">
    <citation type="submission" date="2018-05" db="EMBL/GenBank/DDBJ databases">
        <authorList>
            <person name="Lanie J.A."/>
            <person name="Ng W.-L."/>
            <person name="Kazmierczak K.M."/>
            <person name="Andrzejewski T.M."/>
            <person name="Davidsen T.M."/>
            <person name="Wayne K.J."/>
            <person name="Tettelin H."/>
            <person name="Glass J.I."/>
            <person name="Rusch D."/>
            <person name="Podicherti R."/>
            <person name="Tsui H.-C.T."/>
            <person name="Winkler M.E."/>
        </authorList>
    </citation>
    <scope>NUCLEOTIDE SEQUENCE</scope>
</reference>
<protein>
    <recommendedName>
        <fullName evidence="2">SMP-30/Gluconolactonase/LRE-like region domain-containing protein</fullName>
    </recommendedName>
</protein>
<dbReference type="Gene3D" id="2.120.10.30">
    <property type="entry name" value="TolB, C-terminal domain"/>
    <property type="match status" value="1"/>
</dbReference>
<dbReference type="Pfam" id="PF08450">
    <property type="entry name" value="SGL"/>
    <property type="match status" value="1"/>
</dbReference>
<dbReference type="EMBL" id="UINC01001313">
    <property type="protein sequence ID" value="SUZ77341.1"/>
    <property type="molecule type" value="Genomic_DNA"/>
</dbReference>
<dbReference type="GO" id="GO:0019853">
    <property type="term" value="P:L-ascorbic acid biosynthetic process"/>
    <property type="evidence" value="ECO:0007669"/>
    <property type="project" value="TreeGrafter"/>
</dbReference>
<sequence>MDLVANYQCITGEGPLWHPDEGVLYWVDIPNGCLYNYDPRNNVAKKVFQSGQIGGFTIQEDGGLLLFMEKGAVKILKDGKLSTILGGIEGEEHSRFNDVIATPDGSVFCGTMPSGNKPGSLYKLDRDRKISLMIEDAGISNGLGFSNNLDYAYHTNSIRRTITKYEFDSDTSRLGKGKIIVSTPDDGSVPDGLTVDAEDCIWSARWDGWALYRYNNLGGEINKVTFEVKKVSCPTFGGDGYKDLFVTSAGGDDLAINGPLAGATFKLNLKVKGKPEFRSKIEM</sequence>
<dbReference type="PANTHER" id="PTHR10907:SF47">
    <property type="entry name" value="REGUCALCIN"/>
    <property type="match status" value="1"/>
</dbReference>
<dbReference type="InterPro" id="IPR005511">
    <property type="entry name" value="SMP-30"/>
</dbReference>
<dbReference type="SUPFAM" id="SSF63829">
    <property type="entry name" value="Calcium-dependent phosphotriesterase"/>
    <property type="match status" value="1"/>
</dbReference>
<evidence type="ECO:0000313" key="3">
    <source>
        <dbReference type="EMBL" id="SUZ77341.1"/>
    </source>
</evidence>
<dbReference type="PRINTS" id="PR01790">
    <property type="entry name" value="SMP30FAMILY"/>
</dbReference>
<dbReference type="AlphaFoldDB" id="A0A381QDE5"/>
<gene>
    <name evidence="3" type="ORF">METZ01_LOCUS30195</name>
</gene>
<accession>A0A381QDE5</accession>
<dbReference type="GO" id="GO:0004341">
    <property type="term" value="F:gluconolactonase activity"/>
    <property type="evidence" value="ECO:0007669"/>
    <property type="project" value="TreeGrafter"/>
</dbReference>
<dbReference type="GO" id="GO:0005509">
    <property type="term" value="F:calcium ion binding"/>
    <property type="evidence" value="ECO:0007669"/>
    <property type="project" value="TreeGrafter"/>
</dbReference>
<dbReference type="InterPro" id="IPR011042">
    <property type="entry name" value="6-blade_b-propeller_TolB-like"/>
</dbReference>
<organism evidence="3">
    <name type="scientific">marine metagenome</name>
    <dbReference type="NCBI Taxonomy" id="408172"/>
    <lineage>
        <taxon>unclassified sequences</taxon>
        <taxon>metagenomes</taxon>
        <taxon>ecological metagenomes</taxon>
    </lineage>
</organism>
<dbReference type="InterPro" id="IPR013658">
    <property type="entry name" value="SGL"/>
</dbReference>
<dbReference type="PANTHER" id="PTHR10907">
    <property type="entry name" value="REGUCALCIN"/>
    <property type="match status" value="1"/>
</dbReference>
<evidence type="ECO:0000256" key="1">
    <source>
        <dbReference type="ARBA" id="ARBA00008853"/>
    </source>
</evidence>
<proteinExistence type="inferred from homology"/>
<evidence type="ECO:0000259" key="2">
    <source>
        <dbReference type="Pfam" id="PF08450"/>
    </source>
</evidence>
<feature type="domain" description="SMP-30/Gluconolactonase/LRE-like region" evidence="2">
    <location>
        <begin position="12"/>
        <end position="249"/>
    </location>
</feature>
<comment type="similarity">
    <text evidence="1">Belongs to the SMP-30/CGR1 family.</text>
</comment>